<sequence length="50" mass="5437">MASTGSYVADGEYVRRASILVQSLGLVNIEPSHILFIKLISEQTQTKGSK</sequence>
<dbReference type="Proteomes" id="UP001338125">
    <property type="component" value="Unassembled WGS sequence"/>
</dbReference>
<proteinExistence type="predicted"/>
<reference evidence="1 2" key="1">
    <citation type="submission" date="2024-01" db="EMBL/GenBank/DDBJ databases">
        <title>Complete genome of Cladobotryum mycophilum ATHUM6906.</title>
        <authorList>
            <person name="Christinaki A.C."/>
            <person name="Myridakis A.I."/>
            <person name="Kouvelis V.N."/>
        </authorList>
    </citation>
    <scope>NUCLEOTIDE SEQUENCE [LARGE SCALE GENOMIC DNA]</scope>
    <source>
        <strain evidence="1 2">ATHUM6906</strain>
    </source>
</reference>
<keyword evidence="2" id="KW-1185">Reference proteome</keyword>
<name>A0ABR0SNJ5_9HYPO</name>
<comment type="caution">
    <text evidence="1">The sequence shown here is derived from an EMBL/GenBank/DDBJ whole genome shotgun (WGS) entry which is preliminary data.</text>
</comment>
<protein>
    <submittedName>
        <fullName evidence="1">Uncharacterized protein</fullName>
    </submittedName>
</protein>
<accession>A0ABR0SNJ5</accession>
<evidence type="ECO:0000313" key="1">
    <source>
        <dbReference type="EMBL" id="KAK5993345.1"/>
    </source>
</evidence>
<evidence type="ECO:0000313" key="2">
    <source>
        <dbReference type="Proteomes" id="UP001338125"/>
    </source>
</evidence>
<dbReference type="EMBL" id="JAVFKD010000012">
    <property type="protein sequence ID" value="KAK5993345.1"/>
    <property type="molecule type" value="Genomic_DNA"/>
</dbReference>
<gene>
    <name evidence="1" type="ORF">PT974_06774</name>
</gene>
<organism evidence="1 2">
    <name type="scientific">Cladobotryum mycophilum</name>
    <dbReference type="NCBI Taxonomy" id="491253"/>
    <lineage>
        <taxon>Eukaryota</taxon>
        <taxon>Fungi</taxon>
        <taxon>Dikarya</taxon>
        <taxon>Ascomycota</taxon>
        <taxon>Pezizomycotina</taxon>
        <taxon>Sordariomycetes</taxon>
        <taxon>Hypocreomycetidae</taxon>
        <taxon>Hypocreales</taxon>
        <taxon>Hypocreaceae</taxon>
        <taxon>Cladobotryum</taxon>
    </lineage>
</organism>